<evidence type="ECO:0000256" key="1">
    <source>
        <dbReference type="ARBA" id="ARBA00022617"/>
    </source>
</evidence>
<evidence type="ECO:0000313" key="6">
    <source>
        <dbReference type="EMBL" id="MDO1559458.1"/>
    </source>
</evidence>
<accession>A0ABT8SNR0</accession>
<reference evidence="6" key="1">
    <citation type="submission" date="2023-07" db="EMBL/GenBank/DDBJ databases">
        <title>Brevundimonas soil sp. nov., isolated from the soil of chemical plant.</title>
        <authorList>
            <person name="Wu N."/>
        </authorList>
    </citation>
    <scope>NUCLEOTIDE SEQUENCE</scope>
    <source>
        <strain evidence="6">XZ-24</strain>
    </source>
</reference>
<sequence length="116" mass="13019">MLFLTVTLILMRLSFAQPHPPPEPDLITLARGQALAREACGVCHAVERSGASPDVEAPPLRDLQRLDPLLFEPQGHTLRMTEGHPVMPDIILSEQQRVDLIAYIRDLQQTDEDAFR</sequence>
<dbReference type="Pfam" id="PF00034">
    <property type="entry name" value="Cytochrom_C"/>
    <property type="match status" value="1"/>
</dbReference>
<proteinExistence type="predicted"/>
<keyword evidence="3 4" id="KW-0408">Iron</keyword>
<dbReference type="PROSITE" id="PS51007">
    <property type="entry name" value="CYTC"/>
    <property type="match status" value="1"/>
</dbReference>
<dbReference type="EMBL" id="JAUKTR010000003">
    <property type="protein sequence ID" value="MDO1559458.1"/>
    <property type="molecule type" value="Genomic_DNA"/>
</dbReference>
<evidence type="ECO:0000259" key="5">
    <source>
        <dbReference type="PROSITE" id="PS51007"/>
    </source>
</evidence>
<dbReference type="Gene3D" id="1.10.760.10">
    <property type="entry name" value="Cytochrome c-like domain"/>
    <property type="match status" value="1"/>
</dbReference>
<protein>
    <submittedName>
        <fullName evidence="6">Cytochrome c</fullName>
    </submittedName>
</protein>
<dbReference type="InterPro" id="IPR036909">
    <property type="entry name" value="Cyt_c-like_dom_sf"/>
</dbReference>
<dbReference type="SUPFAM" id="SSF46626">
    <property type="entry name" value="Cytochrome c"/>
    <property type="match status" value="1"/>
</dbReference>
<evidence type="ECO:0000313" key="7">
    <source>
        <dbReference type="Proteomes" id="UP001169063"/>
    </source>
</evidence>
<keyword evidence="7" id="KW-1185">Reference proteome</keyword>
<evidence type="ECO:0000256" key="3">
    <source>
        <dbReference type="ARBA" id="ARBA00023004"/>
    </source>
</evidence>
<dbReference type="RefSeq" id="WP_302109887.1">
    <property type="nucleotide sequence ID" value="NZ_JAUKTR010000003.1"/>
</dbReference>
<name>A0ABT8SNR0_9CAUL</name>
<feature type="domain" description="Cytochrome c" evidence="5">
    <location>
        <begin position="27"/>
        <end position="108"/>
    </location>
</feature>
<dbReference type="InterPro" id="IPR009056">
    <property type="entry name" value="Cyt_c-like_dom"/>
</dbReference>
<keyword evidence="1 4" id="KW-0349">Heme</keyword>
<evidence type="ECO:0000256" key="4">
    <source>
        <dbReference type="PROSITE-ProRule" id="PRU00433"/>
    </source>
</evidence>
<keyword evidence="2 4" id="KW-0479">Metal-binding</keyword>
<dbReference type="Proteomes" id="UP001169063">
    <property type="component" value="Unassembled WGS sequence"/>
</dbReference>
<gene>
    <name evidence="6" type="ORF">Q0812_08460</name>
</gene>
<evidence type="ECO:0000256" key="2">
    <source>
        <dbReference type="ARBA" id="ARBA00022723"/>
    </source>
</evidence>
<comment type="caution">
    <text evidence="6">The sequence shown here is derived from an EMBL/GenBank/DDBJ whole genome shotgun (WGS) entry which is preliminary data.</text>
</comment>
<organism evidence="6 7">
    <name type="scientific">Peiella sedimenti</name>
    <dbReference type="NCBI Taxonomy" id="3061083"/>
    <lineage>
        <taxon>Bacteria</taxon>
        <taxon>Pseudomonadati</taxon>
        <taxon>Pseudomonadota</taxon>
        <taxon>Alphaproteobacteria</taxon>
        <taxon>Caulobacterales</taxon>
        <taxon>Caulobacteraceae</taxon>
        <taxon>Peiella</taxon>
    </lineage>
</organism>